<sequence>MLSLLAVCVFFFVINKPRMDVVALLAMLALPLFGILTLEETFSGFSDASVILIGLMFVIGEGLVRTGVSTDIGAWILKKAGGNDTKLIVFMMTAVALIGSVMSSTGIVALFIPVVLGIASKIGVSPAKLMMPLSFAGLISGMMSLVATPPNMVMNSILTREDFEGFSFFDFTPIGLAVLVAGILYMLYARRFLGNAKKDAPRERANRTNFQQLLERYGLTWRDAVLVVTPQSPFAGKKISELPLREKHRADIICIDRRERLN</sequence>
<dbReference type="EMBL" id="DVOG01000193">
    <property type="protein sequence ID" value="HIV04939.1"/>
    <property type="molecule type" value="Genomic_DNA"/>
</dbReference>
<reference evidence="9" key="2">
    <citation type="journal article" date="2021" name="PeerJ">
        <title>Extensive microbial diversity within the chicken gut microbiome revealed by metagenomics and culture.</title>
        <authorList>
            <person name="Gilroy R."/>
            <person name="Ravi A."/>
            <person name="Getino M."/>
            <person name="Pursley I."/>
            <person name="Horton D.L."/>
            <person name="Alikhan N.F."/>
            <person name="Baker D."/>
            <person name="Gharbi K."/>
            <person name="Hall N."/>
            <person name="Watson M."/>
            <person name="Adriaenssens E.M."/>
            <person name="Foster-Nyarko E."/>
            <person name="Jarju S."/>
            <person name="Secka A."/>
            <person name="Antonio M."/>
            <person name="Oren A."/>
            <person name="Chaudhuri R.R."/>
            <person name="La Ragione R."/>
            <person name="Hildebrand F."/>
            <person name="Pallen M.J."/>
        </authorList>
    </citation>
    <scope>NUCLEOTIDE SEQUENCE</scope>
    <source>
        <strain evidence="9">10669</strain>
    </source>
</reference>
<dbReference type="PANTHER" id="PTHR43652">
    <property type="entry name" value="BASIC AMINO ACID ANTIPORTER YFCC-RELATED"/>
    <property type="match status" value="1"/>
</dbReference>
<evidence type="ECO:0000259" key="8">
    <source>
        <dbReference type="Pfam" id="PF03600"/>
    </source>
</evidence>
<comment type="caution">
    <text evidence="9">The sequence shown here is derived from an EMBL/GenBank/DDBJ whole genome shotgun (WGS) entry which is preliminary data.</text>
</comment>
<dbReference type="Proteomes" id="UP000886812">
    <property type="component" value="Unassembled WGS sequence"/>
</dbReference>
<proteinExistence type="predicted"/>
<evidence type="ECO:0000313" key="10">
    <source>
        <dbReference type="Proteomes" id="UP000886812"/>
    </source>
</evidence>
<dbReference type="InterPro" id="IPR036721">
    <property type="entry name" value="RCK_C_sf"/>
</dbReference>
<dbReference type="InterPro" id="IPR004680">
    <property type="entry name" value="Cit_transptr-like_dom"/>
</dbReference>
<name>A0A9D1NLR6_9BACT</name>
<keyword evidence="5 7" id="KW-1133">Transmembrane helix</keyword>
<evidence type="ECO:0000256" key="6">
    <source>
        <dbReference type="ARBA" id="ARBA00023136"/>
    </source>
</evidence>
<dbReference type="InterPro" id="IPR051679">
    <property type="entry name" value="DASS-Related_Transporters"/>
</dbReference>
<evidence type="ECO:0000256" key="1">
    <source>
        <dbReference type="ARBA" id="ARBA00004141"/>
    </source>
</evidence>
<dbReference type="GO" id="GO:0005886">
    <property type="term" value="C:plasma membrane"/>
    <property type="evidence" value="ECO:0007669"/>
    <property type="project" value="TreeGrafter"/>
</dbReference>
<feature type="non-terminal residue" evidence="9">
    <location>
        <position position="262"/>
    </location>
</feature>
<evidence type="ECO:0000256" key="4">
    <source>
        <dbReference type="ARBA" id="ARBA00022737"/>
    </source>
</evidence>
<evidence type="ECO:0000313" key="9">
    <source>
        <dbReference type="EMBL" id="HIV04939.1"/>
    </source>
</evidence>
<feature type="transmembrane region" description="Helical" evidence="7">
    <location>
        <begin position="21"/>
        <end position="38"/>
    </location>
</feature>
<organism evidence="9 10">
    <name type="scientific">Candidatus Spyradosoma merdigallinarum</name>
    <dbReference type="NCBI Taxonomy" id="2840950"/>
    <lineage>
        <taxon>Bacteria</taxon>
        <taxon>Pseudomonadati</taxon>
        <taxon>Verrucomicrobiota</taxon>
        <taxon>Opitutia</taxon>
        <taxon>Opitutia incertae sedis</taxon>
        <taxon>Candidatus Spyradosoma</taxon>
    </lineage>
</organism>
<reference evidence="9" key="1">
    <citation type="submission" date="2020-10" db="EMBL/GenBank/DDBJ databases">
        <authorList>
            <person name="Gilroy R."/>
        </authorList>
    </citation>
    <scope>NUCLEOTIDE SEQUENCE</scope>
    <source>
        <strain evidence="9">10669</strain>
    </source>
</reference>
<evidence type="ECO:0000256" key="2">
    <source>
        <dbReference type="ARBA" id="ARBA00022448"/>
    </source>
</evidence>
<feature type="transmembrane region" description="Helical" evidence="7">
    <location>
        <begin position="168"/>
        <end position="188"/>
    </location>
</feature>
<accession>A0A9D1NLR6</accession>
<keyword evidence="3 7" id="KW-0812">Transmembrane</keyword>
<keyword evidence="4" id="KW-0677">Repeat</keyword>
<comment type="subcellular location">
    <subcellularLocation>
        <location evidence="1">Membrane</location>
        <topology evidence="1">Multi-pass membrane protein</topology>
    </subcellularLocation>
</comment>
<keyword evidence="6 7" id="KW-0472">Membrane</keyword>
<gene>
    <name evidence="9" type="ORF">IAC75_07340</name>
</gene>
<feature type="domain" description="Citrate transporter-like" evidence="8">
    <location>
        <begin position="10"/>
        <end position="206"/>
    </location>
</feature>
<evidence type="ECO:0000256" key="7">
    <source>
        <dbReference type="SAM" id="Phobius"/>
    </source>
</evidence>
<feature type="transmembrane region" description="Helical" evidence="7">
    <location>
        <begin position="88"/>
        <end position="117"/>
    </location>
</feature>
<dbReference type="PANTHER" id="PTHR43652:SF1">
    <property type="entry name" value="RESPONSE REGULATOR"/>
    <property type="match status" value="1"/>
</dbReference>
<dbReference type="SUPFAM" id="SSF116726">
    <property type="entry name" value="TrkA C-terminal domain-like"/>
    <property type="match status" value="1"/>
</dbReference>
<feature type="transmembrane region" description="Helical" evidence="7">
    <location>
        <begin position="129"/>
        <end position="148"/>
    </location>
</feature>
<dbReference type="GO" id="GO:0006813">
    <property type="term" value="P:potassium ion transport"/>
    <property type="evidence" value="ECO:0007669"/>
    <property type="project" value="InterPro"/>
</dbReference>
<dbReference type="Gene3D" id="3.30.70.1450">
    <property type="entry name" value="Regulator of K+ conductance, C-terminal domain"/>
    <property type="match status" value="1"/>
</dbReference>
<dbReference type="AlphaFoldDB" id="A0A9D1NLR6"/>
<keyword evidence="2" id="KW-0813">Transport</keyword>
<evidence type="ECO:0000256" key="3">
    <source>
        <dbReference type="ARBA" id="ARBA00022692"/>
    </source>
</evidence>
<dbReference type="GO" id="GO:0055085">
    <property type="term" value="P:transmembrane transport"/>
    <property type="evidence" value="ECO:0007669"/>
    <property type="project" value="InterPro"/>
</dbReference>
<evidence type="ECO:0000256" key="5">
    <source>
        <dbReference type="ARBA" id="ARBA00022989"/>
    </source>
</evidence>
<dbReference type="Pfam" id="PF03600">
    <property type="entry name" value="CitMHS"/>
    <property type="match status" value="1"/>
</dbReference>
<protein>
    <submittedName>
        <fullName evidence="9">SLC13 family permease</fullName>
    </submittedName>
</protein>